<dbReference type="InterPro" id="IPR001242">
    <property type="entry name" value="Condensation_dom"/>
</dbReference>
<dbReference type="Pfam" id="PF07993">
    <property type="entry name" value="NAD_binding_4"/>
    <property type="match status" value="1"/>
</dbReference>
<evidence type="ECO:0000256" key="1">
    <source>
        <dbReference type="ARBA" id="ARBA00001957"/>
    </source>
</evidence>
<reference evidence="8" key="1">
    <citation type="submission" date="2017-07" db="EMBL/GenBank/DDBJ databases">
        <authorList>
            <person name="Varghese N."/>
            <person name="Submissions S."/>
        </authorList>
    </citation>
    <scope>NUCLEOTIDE SEQUENCE [LARGE SCALE GENOMIC DNA]</scope>
    <source>
        <strain evidence="8">NLAE-zl-C134</strain>
    </source>
</reference>
<evidence type="ECO:0000259" key="6">
    <source>
        <dbReference type="PROSITE" id="PS50075"/>
    </source>
</evidence>
<dbReference type="InterPro" id="IPR036291">
    <property type="entry name" value="NAD(P)-bd_dom_sf"/>
</dbReference>
<keyword evidence="5" id="KW-0045">Antibiotic biosynthesis</keyword>
<dbReference type="InterPro" id="IPR045851">
    <property type="entry name" value="AMP-bd_C_sf"/>
</dbReference>
<dbReference type="PROSITE" id="PS50075">
    <property type="entry name" value="CARRIER"/>
    <property type="match status" value="1"/>
</dbReference>
<organism evidence="7 8">
    <name type="scientific">Faecalicatena contorta</name>
    <dbReference type="NCBI Taxonomy" id="39482"/>
    <lineage>
        <taxon>Bacteria</taxon>
        <taxon>Bacillati</taxon>
        <taxon>Bacillota</taxon>
        <taxon>Clostridia</taxon>
        <taxon>Lachnospirales</taxon>
        <taxon>Lachnospiraceae</taxon>
        <taxon>Faecalicatena</taxon>
    </lineage>
</organism>
<dbReference type="InterPro" id="IPR000873">
    <property type="entry name" value="AMP-dep_synth/lig_dom"/>
</dbReference>
<dbReference type="Gene3D" id="3.40.50.720">
    <property type="entry name" value="NAD(P)-binding Rossmann-like Domain"/>
    <property type="match status" value="1"/>
</dbReference>
<dbReference type="Pfam" id="PF13193">
    <property type="entry name" value="AMP-binding_C"/>
    <property type="match status" value="2"/>
</dbReference>
<dbReference type="Gene3D" id="3.40.50.12780">
    <property type="entry name" value="N-terminal domain of ligase-like"/>
    <property type="match status" value="1"/>
</dbReference>
<dbReference type="Pfam" id="PF00501">
    <property type="entry name" value="AMP-binding"/>
    <property type="match status" value="2"/>
</dbReference>
<dbReference type="NCBIfam" id="TIGR01733">
    <property type="entry name" value="AA-adenyl-dom"/>
    <property type="match status" value="2"/>
</dbReference>
<dbReference type="NCBIfam" id="NF003417">
    <property type="entry name" value="PRK04813.1"/>
    <property type="match status" value="2"/>
</dbReference>
<keyword evidence="3" id="KW-0597">Phosphoprotein</keyword>
<dbReference type="Pfam" id="PF00550">
    <property type="entry name" value="PP-binding"/>
    <property type="match status" value="2"/>
</dbReference>
<dbReference type="Proteomes" id="UP000254051">
    <property type="component" value="Unassembled WGS sequence"/>
</dbReference>
<dbReference type="InterPro" id="IPR009081">
    <property type="entry name" value="PP-bd_ACP"/>
</dbReference>
<dbReference type="PROSITE" id="PS00455">
    <property type="entry name" value="AMP_BINDING"/>
    <property type="match status" value="2"/>
</dbReference>
<dbReference type="SUPFAM" id="SSF47336">
    <property type="entry name" value="ACP-like"/>
    <property type="match status" value="2"/>
</dbReference>
<dbReference type="PANTHER" id="PTHR45527">
    <property type="entry name" value="NONRIBOSOMAL PEPTIDE SYNTHETASE"/>
    <property type="match status" value="1"/>
</dbReference>
<evidence type="ECO:0000313" key="8">
    <source>
        <dbReference type="Proteomes" id="UP000254051"/>
    </source>
</evidence>
<dbReference type="InterPro" id="IPR023213">
    <property type="entry name" value="CAT-like_dom_sf"/>
</dbReference>
<dbReference type="PANTHER" id="PTHR45527:SF1">
    <property type="entry name" value="FATTY ACID SYNTHASE"/>
    <property type="match status" value="1"/>
</dbReference>
<dbReference type="CDD" id="cd05930">
    <property type="entry name" value="A_NRPS"/>
    <property type="match status" value="2"/>
</dbReference>
<dbReference type="OrthoDB" id="9778383at2"/>
<name>A0A316AN43_9FIRM</name>
<evidence type="ECO:0000313" key="7">
    <source>
        <dbReference type="EMBL" id="SUQ13023.1"/>
    </source>
</evidence>
<evidence type="ECO:0000256" key="4">
    <source>
        <dbReference type="ARBA" id="ARBA00022598"/>
    </source>
</evidence>
<dbReference type="Gene3D" id="3.30.300.30">
    <property type="match status" value="2"/>
</dbReference>
<dbReference type="InterPro" id="IPR006162">
    <property type="entry name" value="Ppantetheine_attach_site"/>
</dbReference>
<dbReference type="CDD" id="cd19531">
    <property type="entry name" value="LCL_NRPS-like"/>
    <property type="match status" value="1"/>
</dbReference>
<proteinExistence type="predicted"/>
<dbReference type="InterPro" id="IPR025110">
    <property type="entry name" value="AMP-bd_C"/>
</dbReference>
<dbReference type="Gene3D" id="3.30.559.30">
    <property type="entry name" value="Nonribosomal peptide synthetase, condensation domain"/>
    <property type="match status" value="2"/>
</dbReference>
<evidence type="ECO:0000256" key="5">
    <source>
        <dbReference type="ARBA" id="ARBA00023194"/>
    </source>
</evidence>
<dbReference type="RefSeq" id="WP_109709022.1">
    <property type="nucleotide sequence ID" value="NZ_QGDS01000002.1"/>
</dbReference>
<dbReference type="PROSITE" id="PS00012">
    <property type="entry name" value="PHOSPHOPANTETHEINE"/>
    <property type="match status" value="1"/>
</dbReference>
<keyword evidence="2" id="KW-0596">Phosphopantetheine</keyword>
<evidence type="ECO:0000256" key="2">
    <source>
        <dbReference type="ARBA" id="ARBA00022450"/>
    </source>
</evidence>
<dbReference type="Gene3D" id="2.30.38.10">
    <property type="entry name" value="Luciferase, Domain 3"/>
    <property type="match status" value="1"/>
</dbReference>
<dbReference type="Gene3D" id="3.40.50.980">
    <property type="match status" value="2"/>
</dbReference>
<feature type="domain" description="Carrier" evidence="6">
    <location>
        <begin position="950"/>
        <end position="1025"/>
    </location>
</feature>
<dbReference type="Gene3D" id="3.30.559.10">
    <property type="entry name" value="Chloramphenicol acetyltransferase-like domain"/>
    <property type="match status" value="2"/>
</dbReference>
<protein>
    <submittedName>
        <fullName evidence="7">Surfactin family lipopeptide synthetase A/lichenysin synthetase A</fullName>
    </submittedName>
</protein>
<dbReference type="InterPro" id="IPR042099">
    <property type="entry name" value="ANL_N_sf"/>
</dbReference>
<dbReference type="GO" id="GO:0005737">
    <property type="term" value="C:cytoplasm"/>
    <property type="evidence" value="ECO:0007669"/>
    <property type="project" value="TreeGrafter"/>
</dbReference>
<dbReference type="InterPro" id="IPR020845">
    <property type="entry name" value="AMP-binding_CS"/>
</dbReference>
<gene>
    <name evidence="7" type="ORF">SAMN05216529_102240</name>
</gene>
<keyword evidence="8" id="KW-1185">Reference proteome</keyword>
<accession>A0A316AN43</accession>
<dbReference type="GO" id="GO:0043041">
    <property type="term" value="P:amino acid activation for nonribosomal peptide biosynthetic process"/>
    <property type="evidence" value="ECO:0007669"/>
    <property type="project" value="TreeGrafter"/>
</dbReference>
<dbReference type="GO" id="GO:0031177">
    <property type="term" value="F:phosphopantetheine binding"/>
    <property type="evidence" value="ECO:0007669"/>
    <property type="project" value="TreeGrafter"/>
</dbReference>
<dbReference type="GO" id="GO:0044550">
    <property type="term" value="P:secondary metabolite biosynthetic process"/>
    <property type="evidence" value="ECO:0007669"/>
    <property type="project" value="TreeGrafter"/>
</dbReference>
<dbReference type="SUPFAM" id="SSF56801">
    <property type="entry name" value="Acetyl-CoA synthetase-like"/>
    <property type="match status" value="2"/>
</dbReference>
<dbReference type="GO" id="GO:0008610">
    <property type="term" value="P:lipid biosynthetic process"/>
    <property type="evidence" value="ECO:0007669"/>
    <property type="project" value="UniProtKB-ARBA"/>
</dbReference>
<sequence>MYTEDKVTDMEYLPLSCSQMNIWNLEMAHPGLPINNICTALRIEGNLNLEYLQTCIELSYQAFPSLRTRITVRDGVPCQYVSGEIPARTAIFDFTETNEQGVGNWFQSVAREHFTLCDAPLCQMLVFKTSEDSGGILTRVHHIAADAWSHGLLTNHIIHNYFQLLQNNAPDCTVTPSYEEHILKEQKYLKSKAFEKDKKYWNEALWGISPGAAKEHQCAVVSPVGLRKSYRLSNRLNRLMGGFCEKAGVSPFAVFYIGLAIYLRRVKGQARFCIGVPTMNRLNFKEKQTGGMFVNTLPFVNEFDISISLNQFNEKLQRDWFALLYHQRIPYEFIKKIASTNEKHLPQGLFDIVLSYQNGKLDHLRGARVSLEGRWLYSGYQCESLCIHLSSRDKENQFMVDYDYLTQIFSGEEIDRLHESLCRILKEALQNPDTPIHSLSILSEEMEEKVIYDFNQTDAWYEKDEGIAKKLKETVELHPDRTAVIFRGRRISYKQLGEAGENAARRITRKMNREQGTVAIHLERSEKIFIALWGIIFSGNSWLFIDTGLPLQRKEEILNDSGAVLCICDSREEIYTGSTSFVSFDELAEPEEDIKCRAAGPDDLAYLVYTSGSTGTPKGVEVEQHSVLNLAVSMHPLYPKGAVLSICNVGFDAFLLESVIALLDGRTIVFAAEDEMNHPQKIGQLIQSFDAGFLALTPSRLSAYLKEPGFCESLWHLETIICGGESLPPELYKKLSEHTGGTLYNQYGPSEATVAVSHAAVNGREPVSIGRPLYNCRMYILDEFLNPLPPGSAGEIYISGTCLARGYHNRKELTEECFLPDPFSDGGRMYRTGDYGKWSEDGRIFYLGRKDSQIKLLGHRIELSEIESVLMRHPGVDVSAVTVWEEQLIAYYVGSGDVEEREILTFAANYLPRYLLPGVLMRVKDFPLTGNGKIDFQAMPRPVLPDIQEKPADEVEQQLLHIWKKVLGREELGVNSDYFLSGGDSLNAVLMLVEVEKQFSRTISVQEFYAGSTLRRLGNLIRGREVQGQLRGACIRKAAVRDWYPVTPSQAGFYVMHQLDETKISYNMPTAFLLSESLDFSRLENAVDQMIQEDSVLRTTFHIENGRVTAKISSEPEFHMQYMECSNVKEAMERFVQPFNLEEGPLIRVAVLKLPEDKAGVLLDMHHIISDGLSSQILLDRLNRYYQGLLVSLPEFDYTDYAWWLSERMEGTGNSSKEFWEKNLPDSLPESEFPLDRPRPTVFEGRGARYSFELPSSLEGELQRVCGEEHVTVFVLLLSVYGILLSRYSGKKEVVIGTPFSGRHRQHMEEMTGVFVNTLPVFMQADPEDTFAQYLESVKNTVMAMLDNQEITLEELAKMAGVERNRAKNPLFSVMFTMTPLKSDKVSIGNAELNYVPSDTHAVKMDLNLEVTCKNGRYYFQFEYAGSLFDEVTIAFYSRCYLQGLQQVLSGSAIRIHDIAMLDAADRIRLLEKPRHLRTPYDGTTVDQAADYYAFSEPERIAVQWGENDSYTFGELKVKSDALAAALQNAGVEQGDKVAFLTRRTGILPVFMFGILKAGAAYVPVDPELPSERILYMLQQAEVRLVLYGQQELVLGGLSCEEMIWSGEHGDGSVQVVNGHGPEDAANVIYTSGTTGNPKGVVMLHKSLSNLSDHLEPLLGSTKEIILCASNCVFDVFTTETILSLGKGYGISIADEEEMVLPWKMAERIQRDKVTILQLTPSRIQMCLGDEAFRQALRQIHRIILLGESWSMELKDRLNSLTDARIFNIYGPTETSVHNCQGDITEEKSIHIGKPIGNCRYYLLDKEGRQVPPTAVGEIYIAGECLSRGYTNQKELTDEVFLPDCYFKGEKMYKTGDLGRLRADGNWQCLGRVDTQIKLNGHRIEPLEIAEVMLASGLVKEAAVVPVMKNEIPSFLRGAVVKTPEYSEEALRAYMKKKLPEYMLPSEILILEELPRTVSGKTDMKKLAVTAAGNESTQGEADTIGELWKEVLGREPLREVSFFEQGGTSLMAIVLLNQYRQKQYTFNINDFYHYPTLKEQEGILGIKPLQGASVAEGEKIEPEQPELPEKLTIQEEKPCRTGAVFLTGATGYLGSYILKKLLEYGNEEIYCLIRKEAGRLKESMDFYFGEGYYEKYRSRLHIILGELTQEQFQAGPAVYTEMTQKVTRVFHCAADVRHYAPESELYQTNVEGTREILRFVKASKAALMHISTVSVAGDRLHNTERKMVFEEEDLNIGQNWWDNPYVKSKILAEKLVDDAVKEGVCANIFRIGRLVGDSYKGIFQRHPESNAYYRLIKGILELGMLPEVLYVRSLEVTPVNLAAEAVIRLSNTTNAAYHIYSPHEVEIGRLAEACAAVKKVDVQTFERALQEQSSQSDSPYIQALMQTWFSEKEQDAPIRISAKRTMDKLASLDFWWPQADIARLSQCFLEERREEQE</sequence>
<dbReference type="InterPro" id="IPR010071">
    <property type="entry name" value="AA_adenyl_dom"/>
</dbReference>
<keyword evidence="4" id="KW-0436">Ligase</keyword>
<dbReference type="Gene3D" id="1.10.1200.10">
    <property type="entry name" value="ACP-like"/>
    <property type="match status" value="2"/>
</dbReference>
<dbReference type="Pfam" id="PF00668">
    <property type="entry name" value="Condensation"/>
    <property type="match status" value="2"/>
</dbReference>
<dbReference type="GO" id="GO:0017000">
    <property type="term" value="P:antibiotic biosynthetic process"/>
    <property type="evidence" value="ECO:0007669"/>
    <property type="project" value="UniProtKB-KW"/>
</dbReference>
<dbReference type="SUPFAM" id="SSF51735">
    <property type="entry name" value="NAD(P)-binding Rossmann-fold domains"/>
    <property type="match status" value="1"/>
</dbReference>
<dbReference type="EMBL" id="UHJJ01000002">
    <property type="protein sequence ID" value="SUQ13023.1"/>
    <property type="molecule type" value="Genomic_DNA"/>
</dbReference>
<dbReference type="InterPro" id="IPR036736">
    <property type="entry name" value="ACP-like_sf"/>
</dbReference>
<evidence type="ECO:0000256" key="3">
    <source>
        <dbReference type="ARBA" id="ARBA00022553"/>
    </source>
</evidence>
<dbReference type="InterPro" id="IPR013120">
    <property type="entry name" value="FAR_NAD-bd"/>
</dbReference>
<dbReference type="GO" id="GO:0016874">
    <property type="term" value="F:ligase activity"/>
    <property type="evidence" value="ECO:0007669"/>
    <property type="project" value="UniProtKB-KW"/>
</dbReference>
<dbReference type="SUPFAM" id="SSF52777">
    <property type="entry name" value="CoA-dependent acyltransferases"/>
    <property type="match status" value="4"/>
</dbReference>
<comment type="cofactor">
    <cofactor evidence="1">
        <name>pantetheine 4'-phosphate</name>
        <dbReference type="ChEBI" id="CHEBI:47942"/>
    </cofactor>
</comment>